<proteinExistence type="inferred from homology"/>
<dbReference type="OMA" id="DHETNKG"/>
<feature type="domain" description="Letm1 RBD" evidence="16">
    <location>
        <begin position="280"/>
        <end position="471"/>
    </location>
</feature>
<keyword evidence="10 14" id="KW-0472">Membrane</keyword>
<dbReference type="GO" id="GO:0005743">
    <property type="term" value="C:mitochondrial inner membrane"/>
    <property type="evidence" value="ECO:0007669"/>
    <property type="project" value="UniProtKB-SubCell"/>
</dbReference>
<evidence type="ECO:0000256" key="12">
    <source>
        <dbReference type="PROSITE-ProRule" id="PRU01094"/>
    </source>
</evidence>
<keyword evidence="9 12" id="KW-0496">Mitochondrion</keyword>
<keyword evidence="5 14" id="KW-0812">Transmembrane</keyword>
<dbReference type="Gramene" id="TraesCS3B02G433500.1">
    <property type="protein sequence ID" value="TraesCS3B02G433500.1"/>
    <property type="gene ID" value="TraesCS3B02G433500"/>
</dbReference>
<evidence type="ECO:0000256" key="10">
    <source>
        <dbReference type="ARBA" id="ARBA00023136"/>
    </source>
</evidence>
<evidence type="ECO:0000256" key="1">
    <source>
        <dbReference type="ARBA" id="ARBA00004434"/>
    </source>
</evidence>
<keyword evidence="4" id="KW-0813">Transport</keyword>
<comment type="similarity">
    <text evidence="2">Belongs to the LETM1 family.</text>
</comment>
<evidence type="ECO:0000256" key="3">
    <source>
        <dbReference type="ARBA" id="ARBA00020557"/>
    </source>
</evidence>
<keyword evidence="4" id="KW-0050">Antiport</keyword>
<accession>A0A3B6FTL4</accession>
<evidence type="ECO:0000256" key="9">
    <source>
        <dbReference type="ARBA" id="ARBA00023128"/>
    </source>
</evidence>
<dbReference type="InterPro" id="IPR011992">
    <property type="entry name" value="EF-hand-dom_pair"/>
</dbReference>
<dbReference type="STRING" id="4565.A0A3B6FTL4"/>
<dbReference type="PROSITE" id="PS50222">
    <property type="entry name" value="EF_HAND_2"/>
    <property type="match status" value="1"/>
</dbReference>
<dbReference type="Gramene" id="TraesCLE_scaffold_033267_01G000300.1">
    <property type="protein sequence ID" value="TraesCLE_scaffold_033267_01G000300.1"/>
    <property type="gene ID" value="TraesCLE_scaffold_033267_01G000300"/>
</dbReference>
<keyword evidence="7" id="KW-0106">Calcium</keyword>
<dbReference type="Gramene" id="TraesCAD_scaffold_034988_01G000300.1">
    <property type="protein sequence ID" value="TraesCAD_scaffold_034988_01G000300.1"/>
    <property type="gene ID" value="TraesCAD_scaffold_034988_01G000300"/>
</dbReference>
<dbReference type="PROSITE" id="PS00018">
    <property type="entry name" value="EF_HAND_1"/>
    <property type="match status" value="1"/>
</dbReference>
<keyword evidence="18" id="KW-1185">Reference proteome</keyword>
<dbReference type="AlphaFoldDB" id="A0A3B6FTL4"/>
<evidence type="ECO:0000259" key="15">
    <source>
        <dbReference type="PROSITE" id="PS50222"/>
    </source>
</evidence>
<dbReference type="Gramene" id="TraesPARA_EIv1.0_0942950.1">
    <property type="protein sequence ID" value="TraesPARA_EIv1.0_0942950.1.CDS"/>
    <property type="gene ID" value="TraesPARA_EIv1.0_0942950"/>
</dbReference>
<name>A0A3B6FTL4_WHEAT</name>
<dbReference type="Gramene" id="TraesWEE_scaffold_099589_01G000200.1">
    <property type="protein sequence ID" value="TraesWEE_scaffold_099589_01G000200.1"/>
    <property type="gene ID" value="TraesWEE_scaffold_099589_01G000200"/>
</dbReference>
<dbReference type="SUPFAM" id="SSF47473">
    <property type="entry name" value="EF-hand"/>
    <property type="match status" value="1"/>
</dbReference>
<dbReference type="Gramene" id="TraesCS3B03G1069800.1">
    <property type="protein sequence ID" value="TraesCS3B03G1069800.1.CDS"/>
    <property type="gene ID" value="TraesCS3B03G1069800"/>
</dbReference>
<evidence type="ECO:0000256" key="13">
    <source>
        <dbReference type="SAM" id="MobiDB-lite"/>
    </source>
</evidence>
<dbReference type="PaxDb" id="4565-Traes_3B_542506C38.2"/>
<evidence type="ECO:0000313" key="17">
    <source>
        <dbReference type="EnsemblPlants" id="TraesCS3B02G433500.1"/>
    </source>
</evidence>
<organism evidence="17">
    <name type="scientific">Triticum aestivum</name>
    <name type="common">Wheat</name>
    <dbReference type="NCBI Taxonomy" id="4565"/>
    <lineage>
        <taxon>Eukaryota</taxon>
        <taxon>Viridiplantae</taxon>
        <taxon>Streptophyta</taxon>
        <taxon>Embryophyta</taxon>
        <taxon>Tracheophyta</taxon>
        <taxon>Spermatophyta</taxon>
        <taxon>Magnoliopsida</taxon>
        <taxon>Liliopsida</taxon>
        <taxon>Poales</taxon>
        <taxon>Poaceae</taxon>
        <taxon>BOP clade</taxon>
        <taxon>Pooideae</taxon>
        <taxon>Triticodae</taxon>
        <taxon>Triticeae</taxon>
        <taxon>Triticinae</taxon>
        <taxon>Triticum</taxon>
    </lineage>
</organism>
<dbReference type="InterPro" id="IPR044202">
    <property type="entry name" value="LETM1/MDM38-like"/>
</dbReference>
<dbReference type="Pfam" id="PF07766">
    <property type="entry name" value="LETM1_RBD"/>
    <property type="match status" value="1"/>
</dbReference>
<dbReference type="Gene3D" id="1.10.238.10">
    <property type="entry name" value="EF-hand"/>
    <property type="match status" value="1"/>
</dbReference>
<dbReference type="GO" id="GO:0005509">
    <property type="term" value="F:calcium ion binding"/>
    <property type="evidence" value="ECO:0007669"/>
    <property type="project" value="InterPro"/>
</dbReference>
<dbReference type="EnsemblPlants" id="TraesCS3B02G433500.1">
    <property type="protein sequence ID" value="TraesCS3B02G433500.1"/>
    <property type="gene ID" value="TraesCS3B02G433500"/>
</dbReference>
<evidence type="ECO:0000313" key="18">
    <source>
        <dbReference type="Proteomes" id="UP000019116"/>
    </source>
</evidence>
<dbReference type="RefSeq" id="XP_044351268.1">
    <property type="nucleotide sequence ID" value="XM_044495333.1"/>
</dbReference>
<dbReference type="GO" id="GO:0005739">
    <property type="term" value="C:mitochondrion"/>
    <property type="evidence" value="ECO:0000318"/>
    <property type="project" value="GO_Central"/>
</dbReference>
<dbReference type="Proteomes" id="UP000019116">
    <property type="component" value="Chromosome 3B"/>
</dbReference>
<evidence type="ECO:0000256" key="4">
    <source>
        <dbReference type="ARBA" id="ARBA00022449"/>
    </source>
</evidence>
<dbReference type="Gramene" id="TraesROB_scaffold_032625_01G000200.1">
    <property type="protein sequence ID" value="TraesROB_scaffold_032625_01G000200.1"/>
    <property type="gene ID" value="TraesROB_scaffold_032625_01G000200"/>
</dbReference>
<dbReference type="GO" id="GO:0043022">
    <property type="term" value="F:ribosome binding"/>
    <property type="evidence" value="ECO:0007669"/>
    <property type="project" value="InterPro"/>
</dbReference>
<dbReference type="SMR" id="A0A3B6FTL4"/>
<evidence type="ECO:0000256" key="11">
    <source>
        <dbReference type="ARBA" id="ARBA00031360"/>
    </source>
</evidence>
<keyword evidence="8 14" id="KW-1133">Transmembrane helix</keyword>
<dbReference type="PANTHER" id="PTHR14009:SF36">
    <property type="entry name" value="MITOCHONDRIAL PROTON_CALCIUM EXCHANGER PROTEIN"/>
    <property type="match status" value="1"/>
</dbReference>
<evidence type="ECO:0000256" key="8">
    <source>
        <dbReference type="ARBA" id="ARBA00022989"/>
    </source>
</evidence>
<protein>
    <recommendedName>
        <fullName evidence="3">Mitochondrial proton/calcium exchanger protein</fullName>
    </recommendedName>
    <alternativeName>
        <fullName evidence="11">Leucine zipper-EF-hand-containing transmembrane protein 1</fullName>
    </alternativeName>
</protein>
<evidence type="ECO:0000256" key="2">
    <source>
        <dbReference type="ARBA" id="ARBA00009584"/>
    </source>
</evidence>
<evidence type="ECO:0000256" key="5">
    <source>
        <dbReference type="ARBA" id="ARBA00022692"/>
    </source>
</evidence>
<dbReference type="InterPro" id="IPR002048">
    <property type="entry name" value="EF_hand_dom"/>
</dbReference>
<dbReference type="GeneID" id="123071748"/>
<dbReference type="PANTHER" id="PTHR14009">
    <property type="entry name" value="LEUCINE ZIPPER-EF-HAND CONTAINING TRANSMEMBRANE PROTEIN"/>
    <property type="match status" value="1"/>
</dbReference>
<feature type="transmembrane region" description="Helical" evidence="14">
    <location>
        <begin position="234"/>
        <end position="257"/>
    </location>
</feature>
<reference evidence="17" key="1">
    <citation type="submission" date="2018-08" db="EMBL/GenBank/DDBJ databases">
        <authorList>
            <person name="Rossello M."/>
        </authorList>
    </citation>
    <scope>NUCLEOTIDE SEQUENCE [LARGE SCALE GENOMIC DNA]</scope>
    <source>
        <strain evidence="17">cv. Chinese Spring</strain>
    </source>
</reference>
<feature type="compositionally biased region" description="Basic and acidic residues" evidence="13">
    <location>
        <begin position="105"/>
        <end position="127"/>
    </location>
</feature>
<evidence type="ECO:0000256" key="7">
    <source>
        <dbReference type="ARBA" id="ARBA00022837"/>
    </source>
</evidence>
<dbReference type="PROSITE" id="PS51758">
    <property type="entry name" value="LETM1_RBD"/>
    <property type="match status" value="1"/>
</dbReference>
<dbReference type="InterPro" id="IPR033122">
    <property type="entry name" value="LETM1-like_RBD"/>
</dbReference>
<dbReference type="GO" id="GO:0015297">
    <property type="term" value="F:antiporter activity"/>
    <property type="evidence" value="ECO:0007669"/>
    <property type="project" value="UniProtKB-KW"/>
</dbReference>
<feature type="region of interest" description="Disordered" evidence="13">
    <location>
        <begin position="103"/>
        <end position="127"/>
    </location>
</feature>
<gene>
    <name evidence="17" type="primary">LOC123071748</name>
</gene>
<dbReference type="InterPro" id="IPR018247">
    <property type="entry name" value="EF_Hand_1_Ca_BS"/>
</dbReference>
<reference evidence="17" key="2">
    <citation type="submission" date="2018-10" db="UniProtKB">
        <authorList>
            <consortium name="EnsemblPlants"/>
        </authorList>
    </citation>
    <scope>IDENTIFICATION</scope>
</reference>
<sequence length="708" mass="80081">MGSKAIIRGRNCIIWRLSCQKNPTSVTINLNILGNNGMSDDVHSGKSASDHETNKGAGLEILAKHQLLRGLVDRGSRKGRREVILPSRSSAMWQTLRFASTNAARRPEFDSGNEHKDDQDRQQEKDVLTEDCVDSTVELGPAKVKPEVKNQEQSSVKQKFWETVPVIGPAMKRAASMSSQKKDEFFSTMQHYWLGLRLLWLDVRISSRLLLKLANRKRLSRRERGQLTRTTTDIFKLVPFSVFVVVPFMEFLLPVFLRIFPNMQPSTFKDRMKEQEALKRKLKARMEYAKFLQDIVNEMTKEVKFTRSGENKQKAEDIEQFIKKVRTGSYVDNGEILGFAKLFSDELTLDNMSRPRLVNMCKYMGIQSYGTNNYLRFMLRRKLKCIKDDDILIQREGVASLSENELRQACRERGHLGLLPVEEMREELQDWLDLSLHCEAPSSLLILSRAFTVSGKMKPEDVAATLSSLPDNIFGSVGLSLPSEDALSARKRKLEFLKMQDKLIKEEENEEEDMVKLEDKGGSCNKFSVKEAGDLARKRMLEKQEELCKVSQALALLSSASSTSKERQEFLSLVHREIELYNSLREGSTAEDANEAYTAAKGSNSARSSVSMALMKKINAMLKELTKEIDDVDTAIGDGWQLLDRDRDGKVTSEEVAAAAAYLKHNLDSAGIEELIGSLSKDKDGKILVEDIIRLGTQAEEAEPDDDD</sequence>
<comment type="subcellular location">
    <subcellularLocation>
        <location evidence="1">Mitochondrion inner membrane</location>
        <topology evidence="1">Single-pass membrane protein</topology>
    </subcellularLocation>
</comment>
<dbReference type="KEGG" id="taes:123071748"/>
<evidence type="ECO:0000256" key="6">
    <source>
        <dbReference type="ARBA" id="ARBA00022792"/>
    </source>
</evidence>
<keyword evidence="6" id="KW-0999">Mitochondrion inner membrane</keyword>
<feature type="domain" description="EF-hand" evidence="15">
    <location>
        <begin position="631"/>
        <end position="666"/>
    </location>
</feature>
<evidence type="ECO:0000259" key="16">
    <source>
        <dbReference type="PROSITE" id="PS51758"/>
    </source>
</evidence>
<evidence type="ECO:0000256" key="14">
    <source>
        <dbReference type="SAM" id="Phobius"/>
    </source>
</evidence>